<protein>
    <recommendedName>
        <fullName evidence="7">Lysozyme</fullName>
        <ecNumber evidence="7">3.2.1.17</ecNumber>
    </recommendedName>
</protein>
<dbReference type="HAMAP" id="MF_04110">
    <property type="entry name" value="ENDOLYSIN_T4"/>
    <property type="match status" value="1"/>
</dbReference>
<dbReference type="PANTHER" id="PTHR38107">
    <property type="match status" value="1"/>
</dbReference>
<name>A0AAV5NIA5_9PROT</name>
<organism evidence="8 9">
    <name type="scientific">Gluconobacter cerinus</name>
    <dbReference type="NCBI Taxonomy" id="38307"/>
    <lineage>
        <taxon>Bacteria</taxon>
        <taxon>Pseudomonadati</taxon>
        <taxon>Pseudomonadota</taxon>
        <taxon>Alphaproteobacteria</taxon>
        <taxon>Acetobacterales</taxon>
        <taxon>Acetobacteraceae</taxon>
        <taxon>Gluconobacter</taxon>
    </lineage>
</organism>
<reference evidence="9" key="1">
    <citation type="journal article" date="2019" name="Int. J. Syst. Evol. Microbiol.">
        <title>The Global Catalogue of Microorganisms (GCM) 10K type strain sequencing project: providing services to taxonomists for standard genome sequencing and annotation.</title>
        <authorList>
            <consortium name="The Broad Institute Genomics Platform"/>
            <consortium name="The Broad Institute Genome Sequencing Center for Infectious Disease"/>
            <person name="Wu L."/>
            <person name="Ma J."/>
        </authorList>
    </citation>
    <scope>NUCLEOTIDE SEQUENCE [LARGE SCALE GENOMIC DNA]</scope>
    <source>
        <strain evidence="9">NBRC 3267</strain>
    </source>
</reference>
<dbReference type="GO" id="GO:0016998">
    <property type="term" value="P:cell wall macromolecule catabolic process"/>
    <property type="evidence" value="ECO:0007669"/>
    <property type="project" value="InterPro"/>
</dbReference>
<dbReference type="GO" id="GO:0003796">
    <property type="term" value="F:lysozyme activity"/>
    <property type="evidence" value="ECO:0007669"/>
    <property type="project" value="UniProtKB-EC"/>
</dbReference>
<evidence type="ECO:0000256" key="2">
    <source>
        <dbReference type="ARBA" id="ARBA00022529"/>
    </source>
</evidence>
<accession>A0AAV5NIA5</accession>
<dbReference type="SUPFAM" id="SSF53955">
    <property type="entry name" value="Lysozyme-like"/>
    <property type="match status" value="1"/>
</dbReference>
<gene>
    <name evidence="8" type="ORF">GCM10007867_25440</name>
</gene>
<dbReference type="AlphaFoldDB" id="A0AAV5NIA5"/>
<evidence type="ECO:0000256" key="6">
    <source>
        <dbReference type="ARBA" id="ARBA00023295"/>
    </source>
</evidence>
<evidence type="ECO:0000256" key="5">
    <source>
        <dbReference type="ARBA" id="ARBA00023200"/>
    </source>
</evidence>
<evidence type="ECO:0000313" key="8">
    <source>
        <dbReference type="EMBL" id="GLQ63699.1"/>
    </source>
</evidence>
<dbReference type="GO" id="GO:0042742">
    <property type="term" value="P:defense response to bacterium"/>
    <property type="evidence" value="ECO:0007669"/>
    <property type="project" value="UniProtKB-KW"/>
</dbReference>
<keyword evidence="4 7" id="KW-0378">Hydrolase</keyword>
<sequence>MNETAVVLATALLKLPDFEGFRSKPYVCPAGYWTIGYGSRWLRSGKPVTAKTPPMSEANAASLLLQSVMNYDAALSRLVKVPLSDVQRAALLSWQYNVGTPAMESSTLLRKLNAGDYAGAANELPRWNKATVKGHLVELAGLTNRRAYERDVFLGKRTVMGANHAMV</sequence>
<dbReference type="RefSeq" id="WP_099213163.1">
    <property type="nucleotide sequence ID" value="NZ_BEWM01000005.1"/>
</dbReference>
<dbReference type="InterPro" id="IPR023347">
    <property type="entry name" value="Lysozyme_dom_sf"/>
</dbReference>
<dbReference type="GO" id="GO:0031640">
    <property type="term" value="P:killing of cells of another organism"/>
    <property type="evidence" value="ECO:0007669"/>
    <property type="project" value="UniProtKB-KW"/>
</dbReference>
<dbReference type="InterPro" id="IPR033907">
    <property type="entry name" value="Endolysin_autolysin"/>
</dbReference>
<evidence type="ECO:0000256" key="3">
    <source>
        <dbReference type="ARBA" id="ARBA00022638"/>
    </source>
</evidence>
<keyword evidence="3 7" id="KW-0081">Bacteriolytic enzyme</keyword>
<dbReference type="Proteomes" id="UP001156614">
    <property type="component" value="Unassembled WGS sequence"/>
</dbReference>
<comment type="caution">
    <text evidence="8">The sequence shown here is derived from an EMBL/GenBank/DDBJ whole genome shotgun (WGS) entry which is preliminary data.</text>
</comment>
<dbReference type="EC" id="3.2.1.17" evidence="7"/>
<dbReference type="InterPro" id="IPR051018">
    <property type="entry name" value="Bacteriophage_GH24"/>
</dbReference>
<evidence type="ECO:0000256" key="1">
    <source>
        <dbReference type="ARBA" id="ARBA00000632"/>
    </source>
</evidence>
<comment type="similarity">
    <text evidence="7">Belongs to the glycosyl hydrolase 24 family.</text>
</comment>
<dbReference type="InterPro" id="IPR034690">
    <property type="entry name" value="Endolysin_T4_type"/>
</dbReference>
<evidence type="ECO:0000313" key="9">
    <source>
        <dbReference type="Proteomes" id="UP001156614"/>
    </source>
</evidence>
<dbReference type="PANTHER" id="PTHR38107:SF3">
    <property type="entry name" value="LYSOZYME RRRD-RELATED"/>
    <property type="match status" value="1"/>
</dbReference>
<dbReference type="Gene3D" id="1.10.530.40">
    <property type="match status" value="1"/>
</dbReference>
<dbReference type="InterPro" id="IPR023346">
    <property type="entry name" value="Lysozyme-like_dom_sf"/>
</dbReference>
<dbReference type="EMBL" id="BSNU01000004">
    <property type="protein sequence ID" value="GLQ63699.1"/>
    <property type="molecule type" value="Genomic_DNA"/>
</dbReference>
<keyword evidence="9" id="KW-1185">Reference proteome</keyword>
<keyword evidence="6 7" id="KW-0326">Glycosidase</keyword>
<dbReference type="GO" id="GO:0009253">
    <property type="term" value="P:peptidoglycan catabolic process"/>
    <property type="evidence" value="ECO:0007669"/>
    <property type="project" value="InterPro"/>
</dbReference>
<evidence type="ECO:0000256" key="7">
    <source>
        <dbReference type="RuleBase" id="RU003788"/>
    </source>
</evidence>
<dbReference type="CDD" id="cd00737">
    <property type="entry name" value="lyz_endolysin_autolysin"/>
    <property type="match status" value="1"/>
</dbReference>
<comment type="catalytic activity">
    <reaction evidence="1 7">
        <text>Hydrolysis of (1-&gt;4)-beta-linkages between N-acetylmuramic acid and N-acetyl-D-glucosamine residues in a peptidoglycan and between N-acetyl-D-glucosamine residues in chitodextrins.</text>
        <dbReference type="EC" id="3.2.1.17"/>
    </reaction>
</comment>
<proteinExistence type="inferred from homology"/>
<evidence type="ECO:0000256" key="4">
    <source>
        <dbReference type="ARBA" id="ARBA00022801"/>
    </source>
</evidence>
<keyword evidence="5" id="KW-1035">Host cytoplasm</keyword>
<dbReference type="InterPro" id="IPR002196">
    <property type="entry name" value="Glyco_hydro_24"/>
</dbReference>
<dbReference type="Pfam" id="PF00959">
    <property type="entry name" value="Phage_lysozyme"/>
    <property type="match status" value="1"/>
</dbReference>
<keyword evidence="2 7" id="KW-0929">Antimicrobial</keyword>